<evidence type="ECO:0000259" key="1">
    <source>
        <dbReference type="Pfam" id="PF13474"/>
    </source>
</evidence>
<dbReference type="InterPro" id="IPR037401">
    <property type="entry name" value="SnoaL-like"/>
</dbReference>
<reference evidence="2" key="1">
    <citation type="journal article" date="2014" name="Front. Microbiol.">
        <title>High frequency of phylogenetically diverse reductive dehalogenase-homologous genes in deep subseafloor sedimentary metagenomes.</title>
        <authorList>
            <person name="Kawai M."/>
            <person name="Futagami T."/>
            <person name="Toyoda A."/>
            <person name="Takaki Y."/>
            <person name="Nishi S."/>
            <person name="Hori S."/>
            <person name="Arai W."/>
            <person name="Tsubouchi T."/>
            <person name="Morono Y."/>
            <person name="Uchiyama I."/>
            <person name="Ito T."/>
            <person name="Fujiyama A."/>
            <person name="Inagaki F."/>
            <person name="Takami H."/>
        </authorList>
    </citation>
    <scope>NUCLEOTIDE SEQUENCE</scope>
    <source>
        <strain evidence="2">Expedition CK06-06</strain>
    </source>
</reference>
<accession>X0TGH8</accession>
<name>X0TGH8_9ZZZZ</name>
<dbReference type="InterPro" id="IPR032710">
    <property type="entry name" value="NTF2-like_dom_sf"/>
</dbReference>
<dbReference type="Pfam" id="PF13474">
    <property type="entry name" value="SnoaL_3"/>
    <property type="match status" value="1"/>
</dbReference>
<dbReference type="EMBL" id="BARS01006889">
    <property type="protein sequence ID" value="GAF75185.1"/>
    <property type="molecule type" value="Genomic_DNA"/>
</dbReference>
<proteinExistence type="predicted"/>
<sequence length="131" mass="14781">MSDPVFDPGLVDAWVAIWNSYDLSKVRELFLDDSRVTYFSSEKRGVVRGLEALLRHHEEFGFVEGGKEQSNKLWLKDIQNDVFGDSAVVTAIWCFRRGGSDKTQMGPVTLVYVLAGDGFRIAHANFSNYQS</sequence>
<dbReference type="Gene3D" id="3.10.450.50">
    <property type="match status" value="1"/>
</dbReference>
<comment type="caution">
    <text evidence="2">The sequence shown here is derived from an EMBL/GenBank/DDBJ whole genome shotgun (WGS) entry which is preliminary data.</text>
</comment>
<protein>
    <recommendedName>
        <fullName evidence="1">SnoaL-like domain-containing protein</fullName>
    </recommendedName>
</protein>
<feature type="domain" description="SnoaL-like" evidence="1">
    <location>
        <begin position="10"/>
        <end position="127"/>
    </location>
</feature>
<organism evidence="2">
    <name type="scientific">marine sediment metagenome</name>
    <dbReference type="NCBI Taxonomy" id="412755"/>
    <lineage>
        <taxon>unclassified sequences</taxon>
        <taxon>metagenomes</taxon>
        <taxon>ecological metagenomes</taxon>
    </lineage>
</organism>
<dbReference type="SUPFAM" id="SSF54427">
    <property type="entry name" value="NTF2-like"/>
    <property type="match status" value="1"/>
</dbReference>
<gene>
    <name evidence="2" type="ORF">S01H1_13356</name>
</gene>
<evidence type="ECO:0000313" key="2">
    <source>
        <dbReference type="EMBL" id="GAF75185.1"/>
    </source>
</evidence>
<dbReference type="AlphaFoldDB" id="X0TGH8"/>